<gene>
    <name evidence="3" type="ORF">BN1708_011707</name>
    <name evidence="2" type="ORF">BN1723_009882</name>
</gene>
<evidence type="ECO:0000256" key="1">
    <source>
        <dbReference type="SAM" id="Phobius"/>
    </source>
</evidence>
<accession>A0A0G4KTB8</accession>
<keyword evidence="1" id="KW-0812">Transmembrane</keyword>
<evidence type="ECO:0000313" key="3">
    <source>
        <dbReference type="EMBL" id="CRK16270.1"/>
    </source>
</evidence>
<dbReference type="EMBL" id="CVQI01003669">
    <property type="protein sequence ID" value="CRK12972.1"/>
    <property type="molecule type" value="Genomic_DNA"/>
</dbReference>
<dbReference type="AlphaFoldDB" id="A0A0G4KTB8"/>
<dbReference type="Proteomes" id="UP000045706">
    <property type="component" value="Unassembled WGS sequence"/>
</dbReference>
<feature type="transmembrane region" description="Helical" evidence="1">
    <location>
        <begin position="22"/>
        <end position="42"/>
    </location>
</feature>
<organism evidence="2 5">
    <name type="scientific">Verticillium longisporum</name>
    <name type="common">Verticillium dahliae var. longisporum</name>
    <dbReference type="NCBI Taxonomy" id="100787"/>
    <lineage>
        <taxon>Eukaryota</taxon>
        <taxon>Fungi</taxon>
        <taxon>Dikarya</taxon>
        <taxon>Ascomycota</taxon>
        <taxon>Pezizomycotina</taxon>
        <taxon>Sordariomycetes</taxon>
        <taxon>Hypocreomycetidae</taxon>
        <taxon>Glomerellales</taxon>
        <taxon>Plectosphaerellaceae</taxon>
        <taxon>Verticillium</taxon>
    </lineage>
</organism>
<dbReference type="EMBL" id="CVQH01007335">
    <property type="protein sequence ID" value="CRK16270.1"/>
    <property type="molecule type" value="Genomic_DNA"/>
</dbReference>
<keyword evidence="4" id="KW-1185">Reference proteome</keyword>
<keyword evidence="1" id="KW-0472">Membrane</keyword>
<evidence type="ECO:0000313" key="5">
    <source>
        <dbReference type="Proteomes" id="UP000045706"/>
    </source>
</evidence>
<dbReference type="Proteomes" id="UP000044602">
    <property type="component" value="Unassembled WGS sequence"/>
</dbReference>
<sequence>MAPLPPPSLHPLHRRSADGGRIAGLFIGTLVGAVVTLALLYACFNCVFSPKTPTKAITGKGPCFLFPPNACALARAVPPAGEHAQGARKERQRAVFVPIVPVPVGEEVLAPPEVAMEPGLEECFDPAGWYDPDMMGGVLAPGMEIAGVSIAAQNSPANSSVPQSQVKVQSPGLGPYVNVSSLGKRQQSVVSVAFGTLGMQSSWSSGRRRSGPYWYSRSLVVDLMISSSSRP</sequence>
<evidence type="ECO:0000313" key="2">
    <source>
        <dbReference type="EMBL" id="CRK12972.1"/>
    </source>
</evidence>
<reference evidence="4 5" key="1">
    <citation type="submission" date="2015-05" db="EMBL/GenBank/DDBJ databases">
        <authorList>
            <person name="Fogelqvist Johan"/>
        </authorList>
    </citation>
    <scope>NUCLEOTIDE SEQUENCE [LARGE SCALE GENOMIC DNA]</scope>
    <source>
        <strain evidence="3">VL1</strain>
        <strain evidence="2">VL2</strain>
    </source>
</reference>
<proteinExistence type="predicted"/>
<protein>
    <submittedName>
        <fullName evidence="2">Uncharacterized protein</fullName>
    </submittedName>
</protein>
<evidence type="ECO:0000313" key="4">
    <source>
        <dbReference type="Proteomes" id="UP000044602"/>
    </source>
</evidence>
<name>A0A0G4KTB8_VERLO</name>
<keyword evidence="1" id="KW-1133">Transmembrane helix</keyword>